<sequence>MVTFIILIAFVLVIAIGSKRKNGAKSTGNLLTAEQKQLLQAHVNFYAKLNDVDKLRFEDKIEHFFDDVRIEGVGLELTQLDRLLVASSAVIPIFGFEDWSFRNVTNVLLYPDTFDKDFQFEGEDRNIMGMVGSGYMNGQMILSRRALEKGFSKNSGKENTGIHEFVHLIDKADGATDGVPEAFLVNEYVEPWLKMMHKEIARIEDGHSDINPYAVTNEAEFLAVTSEYFFTKPDEFKTKHPELYDLLSKAFGQQPSQK</sequence>
<dbReference type="SUPFAM" id="SSF55486">
    <property type="entry name" value="Metalloproteases ('zincins'), catalytic domain"/>
    <property type="match status" value="1"/>
</dbReference>
<accession>A0A3E2NJT9</accession>
<dbReference type="CDD" id="cd20169">
    <property type="entry name" value="Peptidase_M90_mtfA"/>
    <property type="match status" value="1"/>
</dbReference>
<dbReference type="GO" id="GO:0004177">
    <property type="term" value="F:aminopeptidase activity"/>
    <property type="evidence" value="ECO:0007669"/>
    <property type="project" value="TreeGrafter"/>
</dbReference>
<dbReference type="RefSeq" id="WP_117384930.1">
    <property type="nucleotide sequence ID" value="NZ_QWDE01000006.1"/>
</dbReference>
<dbReference type="PANTHER" id="PTHR30164:SF2">
    <property type="entry name" value="PROTEIN MTFA"/>
    <property type="match status" value="1"/>
</dbReference>
<dbReference type="GO" id="GO:0005829">
    <property type="term" value="C:cytosol"/>
    <property type="evidence" value="ECO:0007669"/>
    <property type="project" value="TreeGrafter"/>
</dbReference>
<dbReference type="InterPro" id="IPR042252">
    <property type="entry name" value="MtfA_N"/>
</dbReference>
<dbReference type="OrthoDB" id="9786424at2"/>
<dbReference type="EMBL" id="QWDE01000006">
    <property type="protein sequence ID" value="RFZ81255.1"/>
    <property type="molecule type" value="Genomic_DNA"/>
</dbReference>
<dbReference type="GO" id="GO:0008237">
    <property type="term" value="F:metallopeptidase activity"/>
    <property type="evidence" value="ECO:0007669"/>
    <property type="project" value="InterPro"/>
</dbReference>
<gene>
    <name evidence="1" type="ORF">DYU05_19935</name>
</gene>
<dbReference type="InterPro" id="IPR010384">
    <property type="entry name" value="MtfA_fam"/>
</dbReference>
<organism evidence="1 2">
    <name type="scientific">Mucilaginibacter terrenus</name>
    <dbReference type="NCBI Taxonomy" id="2482727"/>
    <lineage>
        <taxon>Bacteria</taxon>
        <taxon>Pseudomonadati</taxon>
        <taxon>Bacteroidota</taxon>
        <taxon>Sphingobacteriia</taxon>
        <taxon>Sphingobacteriales</taxon>
        <taxon>Sphingobacteriaceae</taxon>
        <taxon>Mucilaginibacter</taxon>
    </lineage>
</organism>
<keyword evidence="2" id="KW-1185">Reference proteome</keyword>
<dbReference type="Pfam" id="PF06167">
    <property type="entry name" value="Peptidase_M90"/>
    <property type="match status" value="1"/>
</dbReference>
<dbReference type="Gene3D" id="3.40.390.10">
    <property type="entry name" value="Collagenase (Catalytic Domain)"/>
    <property type="match status" value="1"/>
</dbReference>
<proteinExistence type="predicted"/>
<comment type="caution">
    <text evidence="1">The sequence shown here is derived from an EMBL/GenBank/DDBJ whole genome shotgun (WGS) entry which is preliminary data.</text>
</comment>
<dbReference type="PANTHER" id="PTHR30164">
    <property type="entry name" value="MTFA PEPTIDASE"/>
    <property type="match status" value="1"/>
</dbReference>
<evidence type="ECO:0000313" key="1">
    <source>
        <dbReference type="EMBL" id="RFZ81255.1"/>
    </source>
</evidence>
<dbReference type="Gene3D" id="1.10.472.150">
    <property type="entry name" value="Glucose-regulated metallo-peptidase M90, N-terminal domain"/>
    <property type="match status" value="1"/>
</dbReference>
<dbReference type="InterPro" id="IPR024079">
    <property type="entry name" value="MetalloPept_cat_dom_sf"/>
</dbReference>
<reference evidence="1 2" key="1">
    <citation type="submission" date="2018-08" db="EMBL/GenBank/DDBJ databases">
        <title>Mucilaginibacter terrae sp. nov., isolated from manganese diggings.</title>
        <authorList>
            <person name="Huang Y."/>
            <person name="Zhou Z."/>
        </authorList>
    </citation>
    <scope>NUCLEOTIDE SEQUENCE [LARGE SCALE GENOMIC DNA]</scope>
    <source>
        <strain evidence="1 2">ZH6</strain>
    </source>
</reference>
<dbReference type="AlphaFoldDB" id="A0A3E2NJT9"/>
<evidence type="ECO:0000313" key="2">
    <source>
        <dbReference type="Proteomes" id="UP000260823"/>
    </source>
</evidence>
<protein>
    <submittedName>
        <fullName evidence="1">Peptidase</fullName>
    </submittedName>
</protein>
<name>A0A3E2NJT9_9SPHI</name>
<dbReference type="Proteomes" id="UP000260823">
    <property type="component" value="Unassembled WGS sequence"/>
</dbReference>